<feature type="coiled-coil region" evidence="1">
    <location>
        <begin position="717"/>
        <end position="744"/>
    </location>
</feature>
<gene>
    <name evidence="3" type="ORF">MTBBW1_2380035</name>
</gene>
<keyword evidence="1" id="KW-0175">Coiled coil</keyword>
<dbReference type="STRING" id="1246637.MTBBW1_2380035"/>
<feature type="region of interest" description="Disordered" evidence="2">
    <location>
        <begin position="420"/>
        <end position="440"/>
    </location>
</feature>
<sequence>MLADMEDCKKTLHTLKYEKIAVEKSLQKVSREYESVNRKFQTLSEFYPAYEQMVKTWPEDEVTGLEDRIRGSRSAFESRLKSINAEIARLENLYQKELIFKKDVSELHPQKWIDDIEKEREALYSRRSDLARILASLEVEHELLLNRKIAPARIFRDAFELIPSDIKWKSLYSFIIDYNIDNKTTERYLSLFSSFLFAPVVSSTNDAALLLELFEKGFIVEKAFTDNTSVGSAGHDGAQVTAIDKPGRLVGSAGYDGEPLPVPVFLENELVTFFRDTPAEELFVCDKTHVVSHLFTGRKNEIIECILDPEAIVRKRIAIQERIELTRGEISSIQVRLDEIAPDSEVITLAFQAIESIEKGAGEAIEVAKKDATDLLSQKSLFEEKYPESAYSIFREAEQFHKKGGIRVWEELQESVKSLGEQREKLKADERELADRSARMEDEHKKSKRLFYDHKGKYDTQKSELLSLIQFNSSGGPEKYTRLFEAVRFKTMELEEFEAERDREMETEGRLAKERELAEEHFTDTMTANVPVKQSLKEIILFVNSNDFGFMSKAGEKIEKIREKIATINKKLNFRLDEAQRFVDHLATSESGEKERIEEINHLLQKSRMKMDELNKKKQFLIDQQTDLSIASPQYDRILCHIVSHFNTPGIQYKKAVPKGFEFPESLATKVDRLYQLGGIGEIVSEKSRGDKLSSFSTQEIISDIDSLNDHFDNVGIASFADKIKNMTKKIDSFRKQYRETLEKGLADPEIPFRHYEKEHLQDTMEHPEYLLKIRKTYLEIYNREKANYERVAKTEEALRQGLAKDLTRLTDKAHDNFIILRKILKHYRKSSGASFDVRVTIAGRDNIEEAIEGLIKTIKSRHELYISNDSEVIKKSPSRLKRDDREYYGDLRTLISRDCYRQIFLNPEIRFIHPEIRNGVPTIFVNDGSISNGQKSALALLWVVALADFAVQRKLHEDRSRGVRHQDGSRVSSFLLIDGLFSQLSDENLISLSMKSLPDTEGNFQIIGFIHSPTYVHQHDFKVFPVLIQGVQHQQIEGGRKVKWVSLEKQSTTQGQMFMKVMVTRRNE</sequence>
<dbReference type="EMBL" id="FWEV01000155">
    <property type="protein sequence ID" value="SLM30711.1"/>
    <property type="molecule type" value="Genomic_DNA"/>
</dbReference>
<evidence type="ECO:0000313" key="4">
    <source>
        <dbReference type="Proteomes" id="UP000191931"/>
    </source>
</evidence>
<keyword evidence="4" id="KW-1185">Reference proteome</keyword>
<evidence type="ECO:0000313" key="3">
    <source>
        <dbReference type="EMBL" id="SLM30711.1"/>
    </source>
</evidence>
<name>A0A1W1HDY6_9BACT</name>
<organism evidence="3 4">
    <name type="scientific">Desulfamplus magnetovallimortis</name>
    <dbReference type="NCBI Taxonomy" id="1246637"/>
    <lineage>
        <taxon>Bacteria</taxon>
        <taxon>Pseudomonadati</taxon>
        <taxon>Thermodesulfobacteriota</taxon>
        <taxon>Desulfobacteria</taxon>
        <taxon>Desulfobacterales</taxon>
        <taxon>Desulfobacteraceae</taxon>
        <taxon>Desulfamplus</taxon>
    </lineage>
</organism>
<dbReference type="Proteomes" id="UP000191931">
    <property type="component" value="Unassembled WGS sequence"/>
</dbReference>
<accession>A0A1W1HDY6</accession>
<evidence type="ECO:0000256" key="2">
    <source>
        <dbReference type="SAM" id="MobiDB-lite"/>
    </source>
</evidence>
<evidence type="ECO:0000256" key="1">
    <source>
        <dbReference type="SAM" id="Coils"/>
    </source>
</evidence>
<protein>
    <submittedName>
        <fullName evidence="3">Uncharacterized protein</fullName>
    </submittedName>
</protein>
<dbReference type="AlphaFoldDB" id="A0A1W1HDY6"/>
<proteinExistence type="predicted"/>
<feature type="coiled-coil region" evidence="1">
    <location>
        <begin position="597"/>
        <end position="624"/>
    </location>
</feature>
<reference evidence="3 4" key="1">
    <citation type="submission" date="2017-03" db="EMBL/GenBank/DDBJ databases">
        <authorList>
            <person name="Afonso C.L."/>
            <person name="Miller P.J."/>
            <person name="Scott M.A."/>
            <person name="Spackman E."/>
            <person name="Goraichik I."/>
            <person name="Dimitrov K.M."/>
            <person name="Suarez D.L."/>
            <person name="Swayne D.E."/>
        </authorList>
    </citation>
    <scope>NUCLEOTIDE SEQUENCE [LARGE SCALE GENOMIC DNA]</scope>
    <source>
        <strain evidence="3">PRJEB14757</strain>
    </source>
</reference>